<name>A0A554A158_9BACI</name>
<gene>
    <name evidence="2" type="ORF">FN960_06770</name>
</gene>
<dbReference type="AlphaFoldDB" id="A0A554A158"/>
<evidence type="ECO:0000313" key="2">
    <source>
        <dbReference type="EMBL" id="TSB47432.1"/>
    </source>
</evidence>
<proteinExistence type="predicted"/>
<keyword evidence="3" id="KW-1185">Reference proteome</keyword>
<dbReference type="PROSITE" id="PS51257">
    <property type="entry name" value="PROKAR_LIPOPROTEIN"/>
    <property type="match status" value="1"/>
</dbReference>
<dbReference type="OrthoDB" id="2883790at2"/>
<evidence type="ECO:0000313" key="3">
    <source>
        <dbReference type="Proteomes" id="UP000318521"/>
    </source>
</evidence>
<reference evidence="2 3" key="1">
    <citation type="submission" date="2019-07" db="EMBL/GenBank/DDBJ databases">
        <authorList>
            <person name="Park Y.J."/>
            <person name="Jeong S.E."/>
            <person name="Jung H.S."/>
        </authorList>
    </citation>
    <scope>NUCLEOTIDE SEQUENCE [LARGE SCALE GENOMIC DNA]</scope>
    <source>
        <strain evidence="3">P16(2019)</strain>
    </source>
</reference>
<protein>
    <recommendedName>
        <fullName evidence="4">Lipoprotein</fullName>
    </recommendedName>
</protein>
<evidence type="ECO:0008006" key="4">
    <source>
        <dbReference type="Google" id="ProtNLM"/>
    </source>
</evidence>
<dbReference type="EMBL" id="VLXZ01000003">
    <property type="protein sequence ID" value="TSB47432.1"/>
    <property type="molecule type" value="Genomic_DNA"/>
</dbReference>
<feature type="signal peptide" evidence="1">
    <location>
        <begin position="1"/>
        <end position="22"/>
    </location>
</feature>
<feature type="chain" id="PRO_5021704283" description="Lipoprotein" evidence="1">
    <location>
        <begin position="23"/>
        <end position="211"/>
    </location>
</feature>
<keyword evidence="1" id="KW-0732">Signal</keyword>
<dbReference type="Proteomes" id="UP000318521">
    <property type="component" value="Unassembled WGS sequence"/>
</dbReference>
<organism evidence="2 3">
    <name type="scientific">Alkalicoccobacillus porphyridii</name>
    <dbReference type="NCBI Taxonomy" id="2597270"/>
    <lineage>
        <taxon>Bacteria</taxon>
        <taxon>Bacillati</taxon>
        <taxon>Bacillota</taxon>
        <taxon>Bacilli</taxon>
        <taxon>Bacillales</taxon>
        <taxon>Bacillaceae</taxon>
        <taxon>Alkalicoccobacillus</taxon>
    </lineage>
</organism>
<sequence length="211" mass="24349">MKWRTAAIGMLCAGLLLGCSEAETIQEPESEPDVQEEILEENEDGRAVEDEYTQQFLVSNEEEEEGFYRMRGELDGFDMLIPRDAVMDEDAHTVIDDSEEAFVYSVGEQEELIVELTYDRGVTEELRDGHVGEFTDSLNYNGVVNHEMEQGMRYFTGALEEEENQIYWAYIFPEEEEDSQAFTIIYTTSSSAERETFDKLIQSFQLSEYLQ</sequence>
<comment type="caution">
    <text evidence="2">The sequence shown here is derived from an EMBL/GenBank/DDBJ whole genome shotgun (WGS) entry which is preliminary data.</text>
</comment>
<accession>A0A554A158</accession>
<evidence type="ECO:0000256" key="1">
    <source>
        <dbReference type="SAM" id="SignalP"/>
    </source>
</evidence>
<dbReference type="RefSeq" id="WP_143847931.1">
    <property type="nucleotide sequence ID" value="NZ_VLXZ01000003.1"/>
</dbReference>